<protein>
    <submittedName>
        <fullName evidence="3">Uncharacterized protein</fullName>
    </submittedName>
</protein>
<dbReference type="EMBL" id="AP023361">
    <property type="protein sequence ID" value="BCJ92046.1"/>
    <property type="molecule type" value="Genomic_DNA"/>
</dbReference>
<dbReference type="KEGG" id="tso:IZ6_27810"/>
<name>A0A6S6QR39_9HYPH</name>
<evidence type="ECO:0000313" key="4">
    <source>
        <dbReference type="Proteomes" id="UP000515317"/>
    </source>
</evidence>
<accession>A0A6S6QR39</accession>
<keyword evidence="2" id="KW-0812">Transmembrane</keyword>
<evidence type="ECO:0000256" key="1">
    <source>
        <dbReference type="SAM" id="MobiDB-lite"/>
    </source>
</evidence>
<proteinExistence type="predicted"/>
<dbReference type="AlphaFoldDB" id="A0A6S6QR39"/>
<evidence type="ECO:0000256" key="2">
    <source>
        <dbReference type="SAM" id="Phobius"/>
    </source>
</evidence>
<feature type="region of interest" description="Disordered" evidence="1">
    <location>
        <begin position="1"/>
        <end position="46"/>
    </location>
</feature>
<dbReference type="RefSeq" id="WP_222875650.1">
    <property type="nucleotide sequence ID" value="NZ_AP023361.1"/>
</dbReference>
<keyword evidence="2" id="KW-1133">Transmembrane helix</keyword>
<dbReference type="Proteomes" id="UP000515317">
    <property type="component" value="Chromosome"/>
</dbReference>
<keyword evidence="2" id="KW-0472">Membrane</keyword>
<keyword evidence="4" id="KW-1185">Reference proteome</keyword>
<evidence type="ECO:0000313" key="3">
    <source>
        <dbReference type="EMBL" id="BCJ92046.1"/>
    </source>
</evidence>
<gene>
    <name evidence="3" type="ORF">IZ6_27810</name>
</gene>
<reference evidence="3 4" key="1">
    <citation type="submission" date="2020-08" db="EMBL/GenBank/DDBJ databases">
        <title>Genome sequence of Rhizobiales bacterium strain IZ6.</title>
        <authorList>
            <person name="Nakai R."/>
            <person name="Naganuma T."/>
        </authorList>
    </citation>
    <scope>NUCLEOTIDE SEQUENCE [LARGE SCALE GENOMIC DNA]</scope>
    <source>
        <strain evidence="3 4">IZ6</strain>
    </source>
</reference>
<feature type="transmembrane region" description="Helical" evidence="2">
    <location>
        <begin position="60"/>
        <end position="81"/>
    </location>
</feature>
<organism evidence="3 4">
    <name type="scientific">Terrihabitans soli</name>
    <dbReference type="NCBI Taxonomy" id="708113"/>
    <lineage>
        <taxon>Bacteria</taxon>
        <taxon>Pseudomonadati</taxon>
        <taxon>Pseudomonadota</taxon>
        <taxon>Alphaproteobacteria</taxon>
        <taxon>Hyphomicrobiales</taxon>
        <taxon>Terrihabitans</taxon>
    </lineage>
</organism>
<sequence length="83" mass="8317">MKTDPPQGVSGLGPEDAPGAPGPVPYPDHRIDVPAAPGTHPPEPPIVPSESAVFEFLNGYGPSMLLVAAGLLIAVVILVGLGS</sequence>